<name>A0A8S3Z4C4_9EUPU</name>
<proteinExistence type="predicted"/>
<reference evidence="1" key="1">
    <citation type="submission" date="2021-04" db="EMBL/GenBank/DDBJ databases">
        <authorList>
            <consortium name="Molecular Ecology Group"/>
        </authorList>
    </citation>
    <scope>NUCLEOTIDE SEQUENCE</scope>
</reference>
<dbReference type="Proteomes" id="UP000678393">
    <property type="component" value="Unassembled WGS sequence"/>
</dbReference>
<dbReference type="EMBL" id="CAJHNH020001452">
    <property type="protein sequence ID" value="CAG5123138.1"/>
    <property type="molecule type" value="Genomic_DNA"/>
</dbReference>
<organism evidence="1 2">
    <name type="scientific">Candidula unifasciata</name>
    <dbReference type="NCBI Taxonomy" id="100452"/>
    <lineage>
        <taxon>Eukaryota</taxon>
        <taxon>Metazoa</taxon>
        <taxon>Spiralia</taxon>
        <taxon>Lophotrochozoa</taxon>
        <taxon>Mollusca</taxon>
        <taxon>Gastropoda</taxon>
        <taxon>Heterobranchia</taxon>
        <taxon>Euthyneura</taxon>
        <taxon>Panpulmonata</taxon>
        <taxon>Eupulmonata</taxon>
        <taxon>Stylommatophora</taxon>
        <taxon>Helicina</taxon>
        <taxon>Helicoidea</taxon>
        <taxon>Geomitridae</taxon>
        <taxon>Candidula</taxon>
    </lineage>
</organism>
<protein>
    <submittedName>
        <fullName evidence="1">Uncharacterized protein</fullName>
    </submittedName>
</protein>
<evidence type="ECO:0000313" key="2">
    <source>
        <dbReference type="Proteomes" id="UP000678393"/>
    </source>
</evidence>
<dbReference type="AlphaFoldDB" id="A0A8S3Z4C4"/>
<evidence type="ECO:0000313" key="1">
    <source>
        <dbReference type="EMBL" id="CAG5123138.1"/>
    </source>
</evidence>
<sequence>MSFPADRDQLVDAALQIIDSSVDNEAIFDEACSLSKMIKLQCDGSQVTDLEISAVNNFLSVTCQEHQRQSRCGGGDVLPIPTLAKQIIELSKSCSQSNGPLLTPDVR</sequence>
<feature type="non-terminal residue" evidence="1">
    <location>
        <position position="107"/>
    </location>
</feature>
<comment type="caution">
    <text evidence="1">The sequence shown here is derived from an EMBL/GenBank/DDBJ whole genome shotgun (WGS) entry which is preliminary data.</text>
</comment>
<keyword evidence="2" id="KW-1185">Reference proteome</keyword>
<gene>
    <name evidence="1" type="ORF">CUNI_LOCUS8696</name>
</gene>
<accession>A0A8S3Z4C4</accession>